<accession>L8YCH9</accession>
<keyword evidence="1" id="KW-0378">Hydrolase</keyword>
<keyword evidence="2 5" id="KW-0347">Helicase</keyword>
<gene>
    <name evidence="5" type="ORF">TREES_T100016426</name>
</gene>
<keyword evidence="2 5" id="KW-0547">Nucleotide-binding</keyword>
<dbReference type="InParanoid" id="L8YCH9"/>
<dbReference type="STRING" id="246437.L8YCH9"/>
<evidence type="ECO:0000256" key="3">
    <source>
        <dbReference type="SAM" id="MobiDB-lite"/>
    </source>
</evidence>
<feature type="domain" description="ATP-dependent rRNA helicase SPB4-like C-terminal extension" evidence="4">
    <location>
        <begin position="2"/>
        <end position="62"/>
    </location>
</feature>
<protein>
    <submittedName>
        <fullName evidence="5">Putative ATP-dependent RNA helicase DDX31</fullName>
    </submittedName>
</protein>
<name>L8YCH9_TUPCH</name>
<feature type="region of interest" description="Disordered" evidence="3">
    <location>
        <begin position="100"/>
        <end position="142"/>
    </location>
</feature>
<dbReference type="GO" id="GO:0004386">
    <property type="term" value="F:helicase activity"/>
    <property type="evidence" value="ECO:0007669"/>
    <property type="project" value="UniProtKB-KW"/>
</dbReference>
<evidence type="ECO:0000259" key="4">
    <source>
        <dbReference type="SMART" id="SM01178"/>
    </source>
</evidence>
<dbReference type="Proteomes" id="UP000011518">
    <property type="component" value="Unassembled WGS sequence"/>
</dbReference>
<organism evidence="5 6">
    <name type="scientific">Tupaia chinensis</name>
    <name type="common">Chinese tree shrew</name>
    <name type="synonym">Tupaia belangeri chinensis</name>
    <dbReference type="NCBI Taxonomy" id="246437"/>
    <lineage>
        <taxon>Eukaryota</taxon>
        <taxon>Metazoa</taxon>
        <taxon>Chordata</taxon>
        <taxon>Craniata</taxon>
        <taxon>Vertebrata</taxon>
        <taxon>Euteleostomi</taxon>
        <taxon>Mammalia</taxon>
        <taxon>Eutheria</taxon>
        <taxon>Euarchontoglires</taxon>
        <taxon>Scandentia</taxon>
        <taxon>Tupaiidae</taxon>
        <taxon>Tupaia</taxon>
    </lineage>
</organism>
<reference evidence="6" key="2">
    <citation type="journal article" date="2013" name="Nat. Commun.">
        <title>Genome of the Chinese tree shrew.</title>
        <authorList>
            <person name="Fan Y."/>
            <person name="Huang Z.Y."/>
            <person name="Cao C.C."/>
            <person name="Chen C.S."/>
            <person name="Chen Y.X."/>
            <person name="Fan D.D."/>
            <person name="He J."/>
            <person name="Hou H.L."/>
            <person name="Hu L."/>
            <person name="Hu X.T."/>
            <person name="Jiang X.T."/>
            <person name="Lai R."/>
            <person name="Lang Y.S."/>
            <person name="Liang B."/>
            <person name="Liao S.G."/>
            <person name="Mu D."/>
            <person name="Ma Y.Y."/>
            <person name="Niu Y.Y."/>
            <person name="Sun X.Q."/>
            <person name="Xia J.Q."/>
            <person name="Xiao J."/>
            <person name="Xiong Z.Q."/>
            <person name="Xu L."/>
            <person name="Yang L."/>
            <person name="Zhang Y."/>
            <person name="Zhao W."/>
            <person name="Zhao X.D."/>
            <person name="Zheng Y.T."/>
            <person name="Zhou J.M."/>
            <person name="Zhu Y.B."/>
            <person name="Zhang G.J."/>
            <person name="Wang J."/>
            <person name="Yao Y.G."/>
        </authorList>
    </citation>
    <scope>NUCLEOTIDE SEQUENCE [LARGE SCALE GENOMIC DNA]</scope>
</reference>
<dbReference type="EMBL" id="KB364395">
    <property type="protein sequence ID" value="ELV12670.1"/>
    <property type="molecule type" value="Genomic_DNA"/>
</dbReference>
<evidence type="ECO:0000256" key="2">
    <source>
        <dbReference type="ARBA" id="ARBA00022806"/>
    </source>
</evidence>
<dbReference type="AlphaFoldDB" id="L8YCH9"/>
<keyword evidence="2 5" id="KW-0067">ATP-binding</keyword>
<evidence type="ECO:0000313" key="5">
    <source>
        <dbReference type="EMBL" id="ELV12670.1"/>
    </source>
</evidence>
<dbReference type="eggNOG" id="KOG0348">
    <property type="taxonomic scope" value="Eukaryota"/>
</dbReference>
<sequence>MFEDYVHSSESRVSWAKKALQSFIRAYATYPRELKHIFHTRSLHLGHVAKSFGLRDAPRNLSAVAVKKRKVTLKRPDLHTKTPSQRRLAEILRSEYSSGMEAGVAKVKKQNKQERRAAHPRGPSAASAQPWPAVGEAAGHTP</sequence>
<dbReference type="Pfam" id="PF13959">
    <property type="entry name" value="CTE_SPB4"/>
    <property type="match status" value="1"/>
</dbReference>
<dbReference type="SMART" id="SM01178">
    <property type="entry name" value="DUF4217"/>
    <property type="match status" value="1"/>
</dbReference>
<keyword evidence="6" id="KW-1185">Reference proteome</keyword>
<reference evidence="6" key="1">
    <citation type="submission" date="2012-07" db="EMBL/GenBank/DDBJ databases">
        <title>Genome of the Chinese tree shrew, a rising model animal genetically related to primates.</title>
        <authorList>
            <person name="Zhang G."/>
            <person name="Fan Y."/>
            <person name="Yao Y."/>
            <person name="Huang Z."/>
        </authorList>
    </citation>
    <scope>NUCLEOTIDE SEQUENCE [LARGE SCALE GENOMIC DNA]</scope>
</reference>
<dbReference type="InterPro" id="IPR025313">
    <property type="entry name" value="SPB4-like_CTE"/>
</dbReference>
<evidence type="ECO:0000256" key="1">
    <source>
        <dbReference type="ARBA" id="ARBA00022801"/>
    </source>
</evidence>
<evidence type="ECO:0000313" key="6">
    <source>
        <dbReference type="Proteomes" id="UP000011518"/>
    </source>
</evidence>
<proteinExistence type="predicted"/>
<dbReference type="GO" id="GO:0016787">
    <property type="term" value="F:hydrolase activity"/>
    <property type="evidence" value="ECO:0007669"/>
    <property type="project" value="UniProtKB-KW"/>
</dbReference>